<dbReference type="Pfam" id="PF14092">
    <property type="entry name" value="DUF4270"/>
    <property type="match status" value="1"/>
</dbReference>
<proteinExistence type="predicted"/>
<keyword evidence="3" id="KW-1185">Reference proteome</keyword>
<dbReference type="Proteomes" id="UP001501243">
    <property type="component" value="Unassembled WGS sequence"/>
</dbReference>
<dbReference type="EMBL" id="BAABGQ010000005">
    <property type="protein sequence ID" value="GAA4496971.1"/>
    <property type="molecule type" value="Genomic_DNA"/>
</dbReference>
<reference evidence="3" key="1">
    <citation type="journal article" date="2019" name="Int. J. Syst. Evol. Microbiol.">
        <title>The Global Catalogue of Microorganisms (GCM) 10K type strain sequencing project: providing services to taxonomists for standard genome sequencing and annotation.</title>
        <authorList>
            <consortium name="The Broad Institute Genomics Platform"/>
            <consortium name="The Broad Institute Genome Sequencing Center for Infectious Disease"/>
            <person name="Wu L."/>
            <person name="Ma J."/>
        </authorList>
    </citation>
    <scope>NUCLEOTIDE SEQUENCE [LARGE SCALE GENOMIC DNA]</scope>
    <source>
        <strain evidence="3">JCM 17841</strain>
    </source>
</reference>
<protein>
    <recommendedName>
        <fullName evidence="4">DUF4270 domain-containing protein</fullName>
    </recommendedName>
</protein>
<feature type="signal peptide" evidence="1">
    <location>
        <begin position="1"/>
        <end position="27"/>
    </location>
</feature>
<sequence>MSRSNKPHLALAVWGRLLAMLGLVALAASCTNTASDIGVGLPDANVDTGAFLVDTLTVRSSTVLRDSVPSSNSNYLFVGQYTDPLLGKLTARSAFRLGLTELFTPDPTAVFDSITLVLKPDNYRYGDTTKTQALVEVHRLNTGISFTKYSYTSPKLTTMDYDSVNLLNYSPVLKINTAPRGRARPNITTLRLPLDPAFGQALLAKGKAGQLSTQDDLDAYLPGLVITPAANDEGALIRLSATSADAVMHLYSHVPTDPTTVITTNFSLATGSRHFFQFRVNRNLAGVPNLPRKSLESVPSALTGERTIIEGALGLQTRLEFPYLKDLRQFGNNLTITNAQITASVPTSTLTPFVPAPPALSIYYTDANNHPLALYQPNITYNTSISTLTSIEQGTYNWSMTSYIRAVLANTIPNNGLLLASATPDVPSRVFIGSTRNTQNKLSFRVYLIRVQ</sequence>
<dbReference type="RefSeq" id="WP_208131545.1">
    <property type="nucleotide sequence ID" value="NZ_BAABGQ010000005.1"/>
</dbReference>
<evidence type="ECO:0000313" key="3">
    <source>
        <dbReference type="Proteomes" id="UP001501243"/>
    </source>
</evidence>
<dbReference type="PROSITE" id="PS51257">
    <property type="entry name" value="PROKAR_LIPOPROTEIN"/>
    <property type="match status" value="1"/>
</dbReference>
<feature type="chain" id="PRO_5045392940" description="DUF4270 domain-containing protein" evidence="1">
    <location>
        <begin position="28"/>
        <end position="452"/>
    </location>
</feature>
<gene>
    <name evidence="2" type="ORF">GCM10023172_11190</name>
</gene>
<accession>A0ABP8Q3C7</accession>
<comment type="caution">
    <text evidence="2">The sequence shown here is derived from an EMBL/GenBank/DDBJ whole genome shotgun (WGS) entry which is preliminary data.</text>
</comment>
<evidence type="ECO:0000256" key="1">
    <source>
        <dbReference type="SAM" id="SignalP"/>
    </source>
</evidence>
<evidence type="ECO:0000313" key="2">
    <source>
        <dbReference type="EMBL" id="GAA4496971.1"/>
    </source>
</evidence>
<name>A0ABP8Q3C7_9BACT</name>
<evidence type="ECO:0008006" key="4">
    <source>
        <dbReference type="Google" id="ProtNLM"/>
    </source>
</evidence>
<dbReference type="InterPro" id="IPR025366">
    <property type="entry name" value="DUF4270"/>
</dbReference>
<organism evidence="2 3">
    <name type="scientific">Hymenobacter ginsengisoli</name>
    <dbReference type="NCBI Taxonomy" id="1051626"/>
    <lineage>
        <taxon>Bacteria</taxon>
        <taxon>Pseudomonadati</taxon>
        <taxon>Bacteroidota</taxon>
        <taxon>Cytophagia</taxon>
        <taxon>Cytophagales</taxon>
        <taxon>Hymenobacteraceae</taxon>
        <taxon>Hymenobacter</taxon>
    </lineage>
</organism>
<keyword evidence="1" id="KW-0732">Signal</keyword>